<evidence type="ECO:0000256" key="3">
    <source>
        <dbReference type="ARBA" id="ARBA00023274"/>
    </source>
</evidence>
<comment type="similarity">
    <text evidence="1">Belongs to the bacterial ribosomal protein bL9 family.</text>
</comment>
<dbReference type="PANTHER" id="PTHR21368">
    <property type="entry name" value="50S RIBOSOMAL PROTEIN L9"/>
    <property type="match status" value="1"/>
</dbReference>
<sequence>MLGIRSLLTKASVTVPDIFSQQTRNTFILKRKCPPPLAKKGGRPSKFRARHFIYDLVQDTNVLKQPDLKVILTQFVDGVGNPGDILTVRPNTAYRDLLLPGLAVYANPENLLKYKVDEEKPKVEVKFSSPYVQRTMNCLSRLVLQITMNKLQPWTLEPWHVATSFRKAGFIVPDYAIELPPVKITGPDLSLQDKEFYVTVTINKTEKVNVRCRIHHWATGLERLPWEEFHWKKPKQALIPEQAEVLEKMPLPE</sequence>
<accession>A0A1E1W5X2</accession>
<evidence type="ECO:0000256" key="5">
    <source>
        <dbReference type="ARBA" id="ARBA00035381"/>
    </source>
</evidence>
<evidence type="ECO:0000256" key="1">
    <source>
        <dbReference type="ARBA" id="ARBA00010605"/>
    </source>
</evidence>
<dbReference type="GO" id="GO:1990904">
    <property type="term" value="C:ribonucleoprotein complex"/>
    <property type="evidence" value="ECO:0007669"/>
    <property type="project" value="UniProtKB-KW"/>
</dbReference>
<proteinExistence type="inferred from homology"/>
<evidence type="ECO:0000313" key="7">
    <source>
        <dbReference type="EMBL" id="JAT82377.1"/>
    </source>
</evidence>
<reference evidence="7" key="1">
    <citation type="submission" date="2015-09" db="EMBL/GenBank/DDBJ databases">
        <title>De novo assembly of Pectinophora gossypiella (Pink Bollworm) gut transcriptome.</title>
        <authorList>
            <person name="Tassone E.E."/>
        </authorList>
    </citation>
    <scope>NUCLEOTIDE SEQUENCE</scope>
</reference>
<dbReference type="OrthoDB" id="5555409at2759"/>
<dbReference type="InterPro" id="IPR000244">
    <property type="entry name" value="Ribosomal_bL9"/>
</dbReference>
<keyword evidence="3" id="KW-0687">Ribonucleoprotein</keyword>
<feature type="domain" description="Ribosomal protein L9" evidence="6">
    <location>
        <begin position="69"/>
        <end position="111"/>
    </location>
</feature>
<evidence type="ECO:0000256" key="4">
    <source>
        <dbReference type="ARBA" id="ARBA00035194"/>
    </source>
</evidence>
<dbReference type="AlphaFoldDB" id="A0A1E1W5X2"/>
<dbReference type="EMBL" id="GDQN01008677">
    <property type="protein sequence ID" value="JAT82377.1"/>
    <property type="molecule type" value="Transcribed_RNA"/>
</dbReference>
<gene>
    <name evidence="7" type="ORF">g.1564</name>
</gene>
<dbReference type="SUPFAM" id="SSF55658">
    <property type="entry name" value="L9 N-domain-like"/>
    <property type="match status" value="1"/>
</dbReference>
<dbReference type="InterPro" id="IPR036935">
    <property type="entry name" value="Ribosomal_bL9_N_sf"/>
</dbReference>
<dbReference type="Pfam" id="PF01281">
    <property type="entry name" value="Ribosomal_L9_N"/>
    <property type="match status" value="1"/>
</dbReference>
<dbReference type="GO" id="GO:0003735">
    <property type="term" value="F:structural constituent of ribosome"/>
    <property type="evidence" value="ECO:0007669"/>
    <property type="project" value="InterPro"/>
</dbReference>
<dbReference type="InterPro" id="IPR020070">
    <property type="entry name" value="Ribosomal_bL9_N"/>
</dbReference>
<dbReference type="GO" id="GO:0005840">
    <property type="term" value="C:ribosome"/>
    <property type="evidence" value="ECO:0007669"/>
    <property type="project" value="UniProtKB-KW"/>
</dbReference>
<protein>
    <recommendedName>
        <fullName evidence="4">Large ribosomal subunit protein bL9m</fullName>
    </recommendedName>
    <alternativeName>
        <fullName evidence="5">39S ribosomal protein L9, mitochondrial</fullName>
    </alternativeName>
</protein>
<dbReference type="InterPro" id="IPR009027">
    <property type="entry name" value="Ribosomal_bL9/RNase_H1_N"/>
</dbReference>
<organism evidence="7">
    <name type="scientific">Pectinophora gossypiella</name>
    <name type="common">Cotton pink bollworm</name>
    <name type="synonym">Depressaria gossypiella</name>
    <dbReference type="NCBI Taxonomy" id="13191"/>
    <lineage>
        <taxon>Eukaryota</taxon>
        <taxon>Metazoa</taxon>
        <taxon>Ecdysozoa</taxon>
        <taxon>Arthropoda</taxon>
        <taxon>Hexapoda</taxon>
        <taxon>Insecta</taxon>
        <taxon>Pterygota</taxon>
        <taxon>Neoptera</taxon>
        <taxon>Endopterygota</taxon>
        <taxon>Lepidoptera</taxon>
        <taxon>Glossata</taxon>
        <taxon>Ditrysia</taxon>
        <taxon>Gelechioidea</taxon>
        <taxon>Gelechiidae</taxon>
        <taxon>Apatetrinae</taxon>
        <taxon>Pectinophora</taxon>
    </lineage>
</organism>
<evidence type="ECO:0000259" key="6">
    <source>
        <dbReference type="Pfam" id="PF01281"/>
    </source>
</evidence>
<dbReference type="GO" id="GO:0006412">
    <property type="term" value="P:translation"/>
    <property type="evidence" value="ECO:0007669"/>
    <property type="project" value="InterPro"/>
</dbReference>
<name>A0A1E1W5X2_PECGO</name>
<evidence type="ECO:0000256" key="2">
    <source>
        <dbReference type="ARBA" id="ARBA00022980"/>
    </source>
</evidence>
<dbReference type="Gene3D" id="3.40.5.10">
    <property type="entry name" value="Ribosomal protein L9, N-terminal domain"/>
    <property type="match status" value="1"/>
</dbReference>
<keyword evidence="2" id="KW-0689">Ribosomal protein</keyword>